<dbReference type="PANTHER" id="PTHR30146">
    <property type="entry name" value="LACI-RELATED TRANSCRIPTIONAL REPRESSOR"/>
    <property type="match status" value="1"/>
</dbReference>
<keyword evidence="3" id="KW-0804">Transcription</keyword>
<dbReference type="RefSeq" id="WP_123739362.1">
    <property type="nucleotide sequence ID" value="NZ_RKHQ01000001.1"/>
</dbReference>
<dbReference type="PANTHER" id="PTHR30146:SF153">
    <property type="entry name" value="LACTOSE OPERON REPRESSOR"/>
    <property type="match status" value="1"/>
</dbReference>
<evidence type="ECO:0000256" key="4">
    <source>
        <dbReference type="SAM" id="MobiDB-lite"/>
    </source>
</evidence>
<keyword evidence="2" id="KW-0238">DNA-binding</keyword>
<dbReference type="Proteomes" id="UP000275356">
    <property type="component" value="Unassembled WGS sequence"/>
</dbReference>
<keyword evidence="7" id="KW-1185">Reference proteome</keyword>
<name>A0A3N2DCY2_9MICO</name>
<evidence type="ECO:0000256" key="3">
    <source>
        <dbReference type="ARBA" id="ARBA00023163"/>
    </source>
</evidence>
<accession>A0A3N2DCY2</accession>
<evidence type="ECO:0000259" key="5">
    <source>
        <dbReference type="PROSITE" id="PS50932"/>
    </source>
</evidence>
<dbReference type="PROSITE" id="PS50932">
    <property type="entry name" value="HTH_LACI_2"/>
    <property type="match status" value="1"/>
</dbReference>
<feature type="region of interest" description="Disordered" evidence="4">
    <location>
        <begin position="334"/>
        <end position="356"/>
    </location>
</feature>
<dbReference type="SUPFAM" id="SSF53822">
    <property type="entry name" value="Periplasmic binding protein-like I"/>
    <property type="match status" value="1"/>
</dbReference>
<dbReference type="Pfam" id="PF13377">
    <property type="entry name" value="Peripla_BP_3"/>
    <property type="match status" value="1"/>
</dbReference>
<protein>
    <submittedName>
        <fullName evidence="6">LacI family transcriptional regulator</fullName>
    </submittedName>
</protein>
<evidence type="ECO:0000256" key="2">
    <source>
        <dbReference type="ARBA" id="ARBA00023125"/>
    </source>
</evidence>
<dbReference type="InterPro" id="IPR028082">
    <property type="entry name" value="Peripla_BP_I"/>
</dbReference>
<dbReference type="CDD" id="cd01392">
    <property type="entry name" value="HTH_LacI"/>
    <property type="match status" value="1"/>
</dbReference>
<dbReference type="Pfam" id="PF00356">
    <property type="entry name" value="LacI"/>
    <property type="match status" value="1"/>
</dbReference>
<dbReference type="SMART" id="SM00354">
    <property type="entry name" value="HTH_LACI"/>
    <property type="match status" value="1"/>
</dbReference>
<comment type="caution">
    <text evidence="6">The sequence shown here is derived from an EMBL/GenBank/DDBJ whole genome shotgun (WGS) entry which is preliminary data.</text>
</comment>
<dbReference type="GO" id="GO:0003700">
    <property type="term" value="F:DNA-binding transcription factor activity"/>
    <property type="evidence" value="ECO:0007669"/>
    <property type="project" value="TreeGrafter"/>
</dbReference>
<dbReference type="InterPro" id="IPR000843">
    <property type="entry name" value="HTH_LacI"/>
</dbReference>
<dbReference type="EMBL" id="RKHQ01000001">
    <property type="protein sequence ID" value="ROR97294.1"/>
    <property type="molecule type" value="Genomic_DNA"/>
</dbReference>
<dbReference type="SUPFAM" id="SSF47413">
    <property type="entry name" value="lambda repressor-like DNA-binding domains"/>
    <property type="match status" value="1"/>
</dbReference>
<sequence>MAGRSTRPTLEEVAEAAGCSLATASKALAGRPEVAVATRVRVHAAAVELGYERRPRALAAQPKRRTILAAFDGFGSVYSASVLEGAMAAAAKADVEVVVGLTPTVEEGGVDAAWLERRAATGVLGILLVTALLADGLHETTERLGVPVVCVDAKSRDLGSIVTVGSASWAGAALGTQHLIDLGHERIAFAGVNKDFDFALERYAGYRSALERSGIEPDPTLAFPGDTEYSTGFAIGTRIARSPRPPTAIMCLCDAVALGVIEGARRSGLRTPERLSVVGFDDLQPAHWSSPALTTVRQPLRRMGALAARTLLRMADGHEPDSTRIQLATSLVVRSSTAPPADGEAGGEPGGDATAG</sequence>
<gene>
    <name evidence="6" type="ORF">EDD28_1891</name>
</gene>
<reference evidence="6 7" key="1">
    <citation type="submission" date="2018-11" db="EMBL/GenBank/DDBJ databases">
        <title>Sequencing the genomes of 1000 actinobacteria strains.</title>
        <authorList>
            <person name="Klenk H.-P."/>
        </authorList>
    </citation>
    <scope>NUCLEOTIDE SEQUENCE [LARGE SCALE GENOMIC DNA]</scope>
    <source>
        <strain evidence="6 7">DSM 13521</strain>
    </source>
</reference>
<dbReference type="OrthoDB" id="3227375at2"/>
<evidence type="ECO:0000313" key="7">
    <source>
        <dbReference type="Proteomes" id="UP000275356"/>
    </source>
</evidence>
<keyword evidence="1" id="KW-0805">Transcription regulation</keyword>
<dbReference type="Gene3D" id="3.40.50.2300">
    <property type="match status" value="2"/>
</dbReference>
<feature type="domain" description="HTH lacI-type" evidence="5">
    <location>
        <begin position="8"/>
        <end position="60"/>
    </location>
</feature>
<dbReference type="AlphaFoldDB" id="A0A3N2DCY2"/>
<proteinExistence type="predicted"/>
<dbReference type="GO" id="GO:0000976">
    <property type="term" value="F:transcription cis-regulatory region binding"/>
    <property type="evidence" value="ECO:0007669"/>
    <property type="project" value="TreeGrafter"/>
</dbReference>
<evidence type="ECO:0000256" key="1">
    <source>
        <dbReference type="ARBA" id="ARBA00023015"/>
    </source>
</evidence>
<organism evidence="6 7">
    <name type="scientific">Salana multivorans</name>
    <dbReference type="NCBI Taxonomy" id="120377"/>
    <lineage>
        <taxon>Bacteria</taxon>
        <taxon>Bacillati</taxon>
        <taxon>Actinomycetota</taxon>
        <taxon>Actinomycetes</taxon>
        <taxon>Micrococcales</taxon>
        <taxon>Beutenbergiaceae</taxon>
        <taxon>Salana</taxon>
    </lineage>
</organism>
<dbReference type="InterPro" id="IPR046335">
    <property type="entry name" value="LacI/GalR-like_sensor"/>
</dbReference>
<dbReference type="InterPro" id="IPR010982">
    <property type="entry name" value="Lambda_DNA-bd_dom_sf"/>
</dbReference>
<evidence type="ECO:0000313" key="6">
    <source>
        <dbReference type="EMBL" id="ROR97294.1"/>
    </source>
</evidence>
<dbReference type="Gene3D" id="1.10.260.40">
    <property type="entry name" value="lambda repressor-like DNA-binding domains"/>
    <property type="match status" value="1"/>
</dbReference>